<sequence>MSRQKAVLISTLWLNLMLPSLLCENLRCFYSPYQTQEKQATFKLVVTECPPKEVCYKAQGSFGTHNALTQRGCMLLEKCNHVAKVRLRGAIYNTSYSCCDWSYCNSSTGVTADFITLFITAVLALKLMAL</sequence>
<dbReference type="Gene3D" id="2.10.60.10">
    <property type="entry name" value="CD59"/>
    <property type="match status" value="1"/>
</dbReference>
<keyword evidence="2" id="KW-1003">Cell membrane</keyword>
<dbReference type="InterPro" id="IPR045860">
    <property type="entry name" value="Snake_toxin-like_sf"/>
</dbReference>
<dbReference type="GO" id="GO:0005886">
    <property type="term" value="C:plasma membrane"/>
    <property type="evidence" value="ECO:0007669"/>
    <property type="project" value="UniProtKB-SubCell"/>
</dbReference>
<dbReference type="PANTHER" id="PTHR47613">
    <property type="entry name" value="SPERM ACROSOME MEMBRANE-ASSOCIATED PROTEIN 4"/>
    <property type="match status" value="1"/>
</dbReference>
<keyword evidence="4 10" id="KW-0732">Signal</keyword>
<dbReference type="InterPro" id="IPR016054">
    <property type="entry name" value="LY6_UPA_recep-like"/>
</dbReference>
<dbReference type="AlphaFoldDB" id="A0AAW0N869"/>
<reference evidence="13" key="1">
    <citation type="submission" date="2024-04" db="EMBL/GenBank/DDBJ databases">
        <title>Salinicola lusitanus LLJ914,a marine bacterium isolated from the Okinawa Trough.</title>
        <authorList>
            <person name="Li J."/>
        </authorList>
    </citation>
    <scope>NUCLEOTIDE SEQUENCE [LARGE SCALE GENOMIC DNA]</scope>
</reference>
<evidence type="ECO:0000259" key="11">
    <source>
        <dbReference type="Pfam" id="PF00021"/>
    </source>
</evidence>
<evidence type="ECO:0000256" key="3">
    <source>
        <dbReference type="ARBA" id="ARBA00022622"/>
    </source>
</evidence>
<dbReference type="SUPFAM" id="SSF57302">
    <property type="entry name" value="Snake toxin-like"/>
    <property type="match status" value="1"/>
</dbReference>
<dbReference type="PANTHER" id="PTHR47613:SF1">
    <property type="entry name" value="SPERM ACROSOME MEMBRANE-ASSOCIATED PROTEIN 4"/>
    <property type="match status" value="1"/>
</dbReference>
<feature type="chain" id="PRO_5043396175" description="UPAR/Ly6 domain-containing protein" evidence="10">
    <location>
        <begin position="24"/>
        <end position="130"/>
    </location>
</feature>
<dbReference type="InterPro" id="IPR046354">
    <property type="entry name" value="SPACA4/Bouncer"/>
</dbReference>
<comment type="caution">
    <text evidence="12">The sequence shown here is derived from an EMBL/GenBank/DDBJ whole genome shotgun (WGS) entry which is preliminary data.</text>
</comment>
<dbReference type="Pfam" id="PF00021">
    <property type="entry name" value="UPAR_LY6"/>
    <property type="match status" value="1"/>
</dbReference>
<gene>
    <name evidence="12" type="ORF">WMY93_022865</name>
</gene>
<evidence type="ECO:0000256" key="5">
    <source>
        <dbReference type="ARBA" id="ARBA00023136"/>
    </source>
</evidence>
<dbReference type="CDD" id="cd23597">
    <property type="entry name" value="TFP_LU_ECD_Bncr"/>
    <property type="match status" value="1"/>
</dbReference>
<organism evidence="12 13">
    <name type="scientific">Mugilogobius chulae</name>
    <name type="common">yellowstripe goby</name>
    <dbReference type="NCBI Taxonomy" id="88201"/>
    <lineage>
        <taxon>Eukaryota</taxon>
        <taxon>Metazoa</taxon>
        <taxon>Chordata</taxon>
        <taxon>Craniata</taxon>
        <taxon>Vertebrata</taxon>
        <taxon>Euteleostomi</taxon>
        <taxon>Actinopterygii</taxon>
        <taxon>Neopterygii</taxon>
        <taxon>Teleostei</taxon>
        <taxon>Neoteleostei</taxon>
        <taxon>Acanthomorphata</taxon>
        <taxon>Gobiaria</taxon>
        <taxon>Gobiiformes</taxon>
        <taxon>Gobioidei</taxon>
        <taxon>Gobiidae</taxon>
        <taxon>Gobionellinae</taxon>
        <taxon>Mugilogobius</taxon>
    </lineage>
</organism>
<comment type="similarity">
    <text evidence="9">Belongs to the SPACA4/bouncer family.</text>
</comment>
<keyword evidence="6" id="KW-1015">Disulfide bond</keyword>
<dbReference type="GO" id="GO:0098552">
    <property type="term" value="C:side of membrane"/>
    <property type="evidence" value="ECO:0007669"/>
    <property type="project" value="UniProtKB-KW"/>
</dbReference>
<keyword evidence="13" id="KW-1185">Reference proteome</keyword>
<evidence type="ECO:0000256" key="1">
    <source>
        <dbReference type="ARBA" id="ARBA00004609"/>
    </source>
</evidence>
<keyword evidence="3" id="KW-0336">GPI-anchor</keyword>
<evidence type="ECO:0000313" key="13">
    <source>
        <dbReference type="Proteomes" id="UP001460270"/>
    </source>
</evidence>
<name>A0AAW0N869_9GOBI</name>
<keyword evidence="5" id="KW-0472">Membrane</keyword>
<keyword evidence="8" id="KW-0449">Lipoprotein</keyword>
<comment type="subcellular location">
    <subcellularLocation>
        <location evidence="1">Cell membrane</location>
        <topology evidence="1">Lipid-anchor</topology>
        <topology evidence="1">GPI-anchor</topology>
    </subcellularLocation>
</comment>
<evidence type="ECO:0000256" key="4">
    <source>
        <dbReference type="ARBA" id="ARBA00022729"/>
    </source>
</evidence>
<evidence type="ECO:0000256" key="7">
    <source>
        <dbReference type="ARBA" id="ARBA00023180"/>
    </source>
</evidence>
<evidence type="ECO:0000256" key="2">
    <source>
        <dbReference type="ARBA" id="ARBA00022475"/>
    </source>
</evidence>
<evidence type="ECO:0000313" key="12">
    <source>
        <dbReference type="EMBL" id="KAK7890902.1"/>
    </source>
</evidence>
<accession>A0AAW0N869</accession>
<dbReference type="GO" id="GO:0035036">
    <property type="term" value="P:sperm-egg recognition"/>
    <property type="evidence" value="ECO:0007669"/>
    <property type="project" value="TreeGrafter"/>
</dbReference>
<evidence type="ECO:0000256" key="8">
    <source>
        <dbReference type="ARBA" id="ARBA00023288"/>
    </source>
</evidence>
<dbReference type="Proteomes" id="UP001460270">
    <property type="component" value="Unassembled WGS sequence"/>
</dbReference>
<proteinExistence type="inferred from homology"/>
<feature type="domain" description="UPAR/Ly6" evidence="11">
    <location>
        <begin position="43"/>
        <end position="106"/>
    </location>
</feature>
<protein>
    <recommendedName>
        <fullName evidence="11">UPAR/Ly6 domain-containing protein</fullName>
    </recommendedName>
</protein>
<evidence type="ECO:0000256" key="9">
    <source>
        <dbReference type="ARBA" id="ARBA00029446"/>
    </source>
</evidence>
<feature type="signal peptide" evidence="10">
    <location>
        <begin position="1"/>
        <end position="23"/>
    </location>
</feature>
<keyword evidence="7" id="KW-0325">Glycoprotein</keyword>
<dbReference type="EMBL" id="JBBPFD010000017">
    <property type="protein sequence ID" value="KAK7890902.1"/>
    <property type="molecule type" value="Genomic_DNA"/>
</dbReference>
<evidence type="ECO:0000256" key="6">
    <source>
        <dbReference type="ARBA" id="ARBA00023157"/>
    </source>
</evidence>
<evidence type="ECO:0000256" key="10">
    <source>
        <dbReference type="SAM" id="SignalP"/>
    </source>
</evidence>